<proteinExistence type="predicted"/>
<accession>A0ABD0VW45</accession>
<reference evidence="1 2" key="1">
    <citation type="journal article" date="2024" name="Plant Biotechnol. J.">
        <title>Dendrobium thyrsiflorum genome and its molecular insights into genes involved in important horticultural traits.</title>
        <authorList>
            <person name="Chen B."/>
            <person name="Wang J.Y."/>
            <person name="Zheng P.J."/>
            <person name="Li K.L."/>
            <person name="Liang Y.M."/>
            <person name="Chen X.F."/>
            <person name="Zhang C."/>
            <person name="Zhao X."/>
            <person name="He X."/>
            <person name="Zhang G.Q."/>
            <person name="Liu Z.J."/>
            <person name="Xu Q."/>
        </authorList>
    </citation>
    <scope>NUCLEOTIDE SEQUENCE [LARGE SCALE GENOMIC DNA]</scope>
    <source>
        <strain evidence="1">GZMU011</strain>
    </source>
</reference>
<gene>
    <name evidence="1" type="ORF">M5K25_000580</name>
</gene>
<comment type="caution">
    <text evidence="1">The sequence shown here is derived from an EMBL/GenBank/DDBJ whole genome shotgun (WGS) entry which is preliminary data.</text>
</comment>
<name>A0ABD0VW45_DENTH</name>
<evidence type="ECO:0000313" key="1">
    <source>
        <dbReference type="EMBL" id="KAL0928670.1"/>
    </source>
</evidence>
<evidence type="ECO:0000313" key="2">
    <source>
        <dbReference type="Proteomes" id="UP001552299"/>
    </source>
</evidence>
<dbReference type="Proteomes" id="UP001552299">
    <property type="component" value="Unassembled WGS sequence"/>
</dbReference>
<dbReference type="EMBL" id="JANQDX010000001">
    <property type="protein sequence ID" value="KAL0928670.1"/>
    <property type="molecule type" value="Genomic_DNA"/>
</dbReference>
<keyword evidence="2" id="KW-1185">Reference proteome</keyword>
<organism evidence="1 2">
    <name type="scientific">Dendrobium thyrsiflorum</name>
    <name type="common">Pinecone-like raceme dendrobium</name>
    <name type="synonym">Orchid</name>
    <dbReference type="NCBI Taxonomy" id="117978"/>
    <lineage>
        <taxon>Eukaryota</taxon>
        <taxon>Viridiplantae</taxon>
        <taxon>Streptophyta</taxon>
        <taxon>Embryophyta</taxon>
        <taxon>Tracheophyta</taxon>
        <taxon>Spermatophyta</taxon>
        <taxon>Magnoliopsida</taxon>
        <taxon>Liliopsida</taxon>
        <taxon>Asparagales</taxon>
        <taxon>Orchidaceae</taxon>
        <taxon>Epidendroideae</taxon>
        <taxon>Malaxideae</taxon>
        <taxon>Dendrobiinae</taxon>
        <taxon>Dendrobium</taxon>
    </lineage>
</organism>
<dbReference type="AlphaFoldDB" id="A0ABD0VW45"/>
<sequence>MAEREEFIYRIRRVNDNRFVRDVGAGFLSGEKTVSPGKNLISLCCFVAKFEAMIQRWRQGRSRWRCRSCRELCGRRSGRFEYPRQLGLLDSLGPSPLFSPGEPLPAEAAGDYQWTMLKLKFQRPTPFQRETEIAEQRETVDVSTSKESTPLRALLAQASKGFCDVGGIWRSARVGLPRRVEDLYWMMPTVFTHLPPFCFGERL</sequence>
<protein>
    <submittedName>
        <fullName evidence="1">Uncharacterized protein</fullName>
    </submittedName>
</protein>